<dbReference type="InterPro" id="IPR019821">
    <property type="entry name" value="Kinesin_motor_CS"/>
</dbReference>
<dbReference type="PROSITE" id="PS50067">
    <property type="entry name" value="KINESIN_MOTOR_2"/>
    <property type="match status" value="1"/>
</dbReference>
<feature type="region of interest" description="Disordered" evidence="9">
    <location>
        <begin position="2086"/>
        <end position="2118"/>
    </location>
</feature>
<dbReference type="InterPro" id="IPR027417">
    <property type="entry name" value="P-loop_NTPase"/>
</dbReference>
<dbReference type="GO" id="GO:0005874">
    <property type="term" value="C:microtubule"/>
    <property type="evidence" value="ECO:0007669"/>
    <property type="project" value="UniProtKB-KW"/>
</dbReference>
<evidence type="ECO:0000256" key="7">
    <source>
        <dbReference type="PROSITE-ProRule" id="PRU00283"/>
    </source>
</evidence>
<feature type="region of interest" description="Disordered" evidence="9">
    <location>
        <begin position="1"/>
        <end position="57"/>
    </location>
</feature>
<comment type="similarity">
    <text evidence="6">Belongs to the TRAFAC class myosin-kinesin ATPase superfamily. Kinesin family. KIN-12 subfamily.</text>
</comment>
<feature type="coiled-coil region" evidence="8">
    <location>
        <begin position="1822"/>
        <end position="1852"/>
    </location>
</feature>
<dbReference type="PANTHER" id="PTHR37739:SF18">
    <property type="entry name" value="KINESIN-LIKE PROTEIN KIN-12C"/>
    <property type="match status" value="1"/>
</dbReference>
<feature type="region of interest" description="Disordered" evidence="9">
    <location>
        <begin position="821"/>
        <end position="859"/>
    </location>
</feature>
<feature type="compositionally biased region" description="Polar residues" evidence="9">
    <location>
        <begin position="1"/>
        <end position="14"/>
    </location>
</feature>
<keyword evidence="12" id="KW-1185">Reference proteome</keyword>
<dbReference type="InterPro" id="IPR044986">
    <property type="entry name" value="KIF15/KIN-12"/>
</dbReference>
<dbReference type="GO" id="GO:0007018">
    <property type="term" value="P:microtubule-based movement"/>
    <property type="evidence" value="ECO:0007669"/>
    <property type="project" value="InterPro"/>
</dbReference>
<evidence type="ECO:0000256" key="4">
    <source>
        <dbReference type="ARBA" id="ARBA00023054"/>
    </source>
</evidence>
<feature type="region of interest" description="Disordered" evidence="9">
    <location>
        <begin position="1882"/>
        <end position="1902"/>
    </location>
</feature>
<name>A0AAV0P9V7_9ROSI</name>
<dbReference type="EMBL" id="CAMGYJ010000008">
    <property type="protein sequence ID" value="CAI0467628.1"/>
    <property type="molecule type" value="Genomic_DNA"/>
</dbReference>
<dbReference type="Proteomes" id="UP001154282">
    <property type="component" value="Unassembled WGS sequence"/>
</dbReference>
<dbReference type="FunFam" id="3.40.850.10:FF:000033">
    <property type="entry name" value="Kinesin-like protein KIN-12E"/>
    <property type="match status" value="1"/>
</dbReference>
<evidence type="ECO:0000259" key="10">
    <source>
        <dbReference type="PROSITE" id="PS50067"/>
    </source>
</evidence>
<dbReference type="EMBL" id="CAMGYJ010000008">
    <property type="protein sequence ID" value="CAI0467629.1"/>
    <property type="molecule type" value="Genomic_DNA"/>
</dbReference>
<keyword evidence="2 7" id="KW-0547">Nucleotide-binding</keyword>
<evidence type="ECO:0000256" key="3">
    <source>
        <dbReference type="ARBA" id="ARBA00022840"/>
    </source>
</evidence>
<reference evidence="11" key="1">
    <citation type="submission" date="2022-08" db="EMBL/GenBank/DDBJ databases">
        <authorList>
            <person name="Gutierrez-Valencia J."/>
        </authorList>
    </citation>
    <scope>NUCLEOTIDE SEQUENCE</scope>
</reference>
<feature type="compositionally biased region" description="Low complexity" evidence="9">
    <location>
        <begin position="2086"/>
        <end position="2103"/>
    </location>
</feature>
<dbReference type="CDD" id="cd01373">
    <property type="entry name" value="KISc_KLP2_like"/>
    <property type="match status" value="1"/>
</dbReference>
<keyword evidence="1" id="KW-0493">Microtubule</keyword>
<keyword evidence="4 8" id="KW-0175">Coiled coil</keyword>
<feature type="domain" description="Kinesin motor" evidence="10">
    <location>
        <begin position="165"/>
        <end position="502"/>
    </location>
</feature>
<feature type="coiled-coil region" evidence="8">
    <location>
        <begin position="1989"/>
        <end position="2065"/>
    </location>
</feature>
<keyword evidence="3 7" id="KW-0067">ATP-binding</keyword>
<evidence type="ECO:0000256" key="5">
    <source>
        <dbReference type="ARBA" id="ARBA00023175"/>
    </source>
</evidence>
<protein>
    <recommendedName>
        <fullName evidence="10">Kinesin motor domain-containing protein</fullName>
    </recommendedName>
</protein>
<evidence type="ECO:0000256" key="8">
    <source>
        <dbReference type="SAM" id="Coils"/>
    </source>
</evidence>
<evidence type="ECO:0000256" key="2">
    <source>
        <dbReference type="ARBA" id="ARBA00022741"/>
    </source>
</evidence>
<feature type="coiled-coil region" evidence="8">
    <location>
        <begin position="509"/>
        <end position="536"/>
    </location>
</feature>
<accession>A0AAV0P9V7</accession>
<proteinExistence type="inferred from homology"/>
<organism evidence="11 12">
    <name type="scientific">Linum tenue</name>
    <dbReference type="NCBI Taxonomy" id="586396"/>
    <lineage>
        <taxon>Eukaryota</taxon>
        <taxon>Viridiplantae</taxon>
        <taxon>Streptophyta</taxon>
        <taxon>Embryophyta</taxon>
        <taxon>Tracheophyta</taxon>
        <taxon>Spermatophyta</taxon>
        <taxon>Magnoliopsida</taxon>
        <taxon>eudicotyledons</taxon>
        <taxon>Gunneridae</taxon>
        <taxon>Pentapetalae</taxon>
        <taxon>rosids</taxon>
        <taxon>fabids</taxon>
        <taxon>Malpighiales</taxon>
        <taxon>Linaceae</taxon>
        <taxon>Linum</taxon>
    </lineage>
</organism>
<comment type="caution">
    <text evidence="11">The sequence shown here is derived from an EMBL/GenBank/DDBJ whole genome shotgun (WGS) entry which is preliminary data.</text>
</comment>
<gene>
    <name evidence="11" type="ORF">LITE_LOCUS37521</name>
</gene>
<dbReference type="PRINTS" id="PR00380">
    <property type="entry name" value="KINESINHEAVY"/>
</dbReference>
<feature type="coiled-coil region" evidence="8">
    <location>
        <begin position="594"/>
        <end position="621"/>
    </location>
</feature>
<dbReference type="SMART" id="SM00129">
    <property type="entry name" value="KISc"/>
    <property type="match status" value="1"/>
</dbReference>
<evidence type="ECO:0000256" key="9">
    <source>
        <dbReference type="SAM" id="MobiDB-lite"/>
    </source>
</evidence>
<dbReference type="InterPro" id="IPR001752">
    <property type="entry name" value="Kinesin_motor_dom"/>
</dbReference>
<feature type="compositionally biased region" description="Basic and acidic residues" evidence="9">
    <location>
        <begin position="845"/>
        <end position="859"/>
    </location>
</feature>
<dbReference type="Gene3D" id="3.40.850.10">
    <property type="entry name" value="Kinesin motor domain"/>
    <property type="match status" value="1"/>
</dbReference>
<feature type="coiled-coil region" evidence="8">
    <location>
        <begin position="861"/>
        <end position="888"/>
    </location>
</feature>
<feature type="compositionally biased region" description="Polar residues" evidence="9">
    <location>
        <begin position="827"/>
        <end position="844"/>
    </location>
</feature>
<evidence type="ECO:0000256" key="1">
    <source>
        <dbReference type="ARBA" id="ARBA00022701"/>
    </source>
</evidence>
<dbReference type="Pfam" id="PF00225">
    <property type="entry name" value="Kinesin"/>
    <property type="match status" value="1"/>
</dbReference>
<dbReference type="GO" id="GO:0005524">
    <property type="term" value="F:ATP binding"/>
    <property type="evidence" value="ECO:0007669"/>
    <property type="project" value="UniProtKB-UniRule"/>
</dbReference>
<evidence type="ECO:0000256" key="6">
    <source>
        <dbReference type="ARBA" id="ARBA00034488"/>
    </source>
</evidence>
<keyword evidence="5 7" id="KW-0505">Motor protein</keyword>
<evidence type="ECO:0000313" key="12">
    <source>
        <dbReference type="Proteomes" id="UP001154282"/>
    </source>
</evidence>
<evidence type="ECO:0000313" key="11">
    <source>
        <dbReference type="EMBL" id="CAI0467628.1"/>
    </source>
</evidence>
<dbReference type="GO" id="GO:0003777">
    <property type="term" value="F:microtubule motor activity"/>
    <property type="evidence" value="ECO:0007669"/>
    <property type="project" value="InterPro"/>
</dbReference>
<dbReference type="InterPro" id="IPR036961">
    <property type="entry name" value="Kinesin_motor_dom_sf"/>
</dbReference>
<feature type="binding site" evidence="7">
    <location>
        <begin position="246"/>
        <end position="253"/>
    </location>
    <ligand>
        <name>ATP</name>
        <dbReference type="ChEBI" id="CHEBI:30616"/>
    </ligand>
</feature>
<dbReference type="PROSITE" id="PS00411">
    <property type="entry name" value="KINESIN_MOTOR_1"/>
    <property type="match status" value="1"/>
</dbReference>
<feature type="compositionally biased region" description="Polar residues" evidence="9">
    <location>
        <begin position="90"/>
        <end position="99"/>
    </location>
</feature>
<dbReference type="SUPFAM" id="SSF52540">
    <property type="entry name" value="P-loop containing nucleoside triphosphate hydrolases"/>
    <property type="match status" value="1"/>
</dbReference>
<feature type="compositionally biased region" description="Polar residues" evidence="9">
    <location>
        <begin position="1882"/>
        <end position="1893"/>
    </location>
</feature>
<dbReference type="GO" id="GO:0008017">
    <property type="term" value="F:microtubule binding"/>
    <property type="evidence" value="ECO:0007669"/>
    <property type="project" value="InterPro"/>
</dbReference>
<feature type="region of interest" description="Disordered" evidence="9">
    <location>
        <begin position="74"/>
        <end position="107"/>
    </location>
</feature>
<dbReference type="PANTHER" id="PTHR37739">
    <property type="entry name" value="KINESIN-LIKE PROTEIN KIN-12D"/>
    <property type="match status" value="1"/>
</dbReference>
<feature type="coiled-coil region" evidence="8">
    <location>
        <begin position="1347"/>
        <end position="1402"/>
    </location>
</feature>
<feature type="coiled-coil region" evidence="8">
    <location>
        <begin position="745"/>
        <end position="772"/>
    </location>
</feature>
<sequence>MTSEAAPRHSTSNPGDEAKENEFESSFVSAQFPPPRTPLHTIADPAQYHHEPARIGSPRSVRFLDKNFDRSVSVNATPRGFNRSAKAHSEPSSAHSTPARTGPRVSVGSYSVAAPRNSLVARGKELASCSSSRVSRGISVPNCDVSEDIPHFELRGDPSFWAEHNVQVLIRIRPLNATEKVSQGYNRCLRQESANSLVWLGNPETRFTFDHIACETISQEELFRVAGLPMVDNCMSGYNSCIFAYGQTGSGKTHTMMGEINHGEGQLGEHCGMTSRIFEYLFSRIRMEEESKRDEKLKFHCKCSFLEIYNEQITDLLEPSSTNLQLREDLSKGVYVENLSEHNVRTVNDVVKLLLQGVANRKIAATHMNSESSRSHSVFTCIIESSREKDSLTHFRFARLNLVDLAGSERQKSSGADGDRLREAANINKSLSTLGLVIMSLVDLAHGKNRHVPYRDSRLTFLLQDSLGGNSKTMIVANVSPSICSAHETISTLKFAQRAKLIQNNAKVNEDAKGDVGALQRQIQQLKEQLLIVMKEQRPPRPIANYEESQLSDCCRMDDSFDEKELINDSNMLNSESKKLRCMKTIMVGALRRERTAETALKQLQAMIEQANQLAHEKEEDVQCTRMMVKMRDEKIRRLELLVDDSVPAEHYLKEDNKALMEEIQVLHARIDKNPEVTRLTLENMRLHEQLQLSQKFYEEGEREALLTEISLLRDQIVEMFETKPRLLSSKEKQSMKENGNLQELEYCKNMNLRLMREVDELQAEMNELLCYSQAASDTTSSLLKEPEELRHADKYSLVETISFGSESGDEAVSVSPENLDHLKKNYGNNSKSSVIQHMESSNSEIEKKGPSTEGGEDKKYTALQANLEKLREDLKEAVSLNFRYQEDQASHLSQQRHVELVSEQVEVETAATILNLQTEVNALQSQLSERLSLLAQENFRLGNALAAKEDEIRAVNEEWEHSTLELTNFLAKGSKSLRDASGQVEMIARSFPQVNHWICDHVERAARVCIEKEETILQLERSLGDAQKMVSELELKLNSLKEATLAFEGFPNMLWGRSEDATDLRSALNGRFHTVEMQEDRLTCEEDDIYDGQEIGPWKSSSAGFDGIAALEENTKLNKKYMDLQASSARRQAFEPSKLGKQLHILNPIRDELGMLNDRLQMVSDFINSKVFPYDGLSENACPVELDGWSPNVYISASSRVSDCSSGSISSRNQFEGWSSVKSEFSENINNQMAELKSWKGIVVGTDPENSIACYLRNVLDGAFDTLGKIYAQLATFLDENDTTNKSLAEENNKAVPCFMLTMEPDDGCCQNIGKVGNDNKADHFSSFATKCEEARATMKDADDMLNILLKANEDEKQMNDALKQASGDLILDRSQVMEENEQLKISVAVKEKDNESLLDEASRGLTEVENSIASLEGCFQELQTHLQEECEALHRHSLSMGQDIIFSIRRLRSSMKSTCSEITGKEFSLCNFDQRILQDAVDRIQLLEQNLAGTSPGSCASSEDHTLITGKNGTEEVDSCTPVTNLSLRKELERKEILLRGLLFDFRLLQETAAKRKDIKDETEKIILTLNEVHQQLEMKTSEVESLLAQNQTVEGHLVDAEEALEIANSDLDQAKEAIDSLSEQNAELRMLVKDLYLSKSEIEQRLNEEKEVVKGLEEEIMNLTNSSVSRSIEDLEEDLSKATLERDNLREEISSLREKLAMAYSLADENEAIAVEARQDLEECKIYSQEKEEEVKILEHSIGELECTINVLEKKVHEMDKEVERHRLIRESSELELQTLRQRLSAVENFADIVDSENKGSALNGEATTRQLKSRLVELHEAHNRISLLERQNAEMTREITQLKEYISEVVLHSEAQASHYQEKYKNLEAMVREFEPNLPSTESGLASSSDKVEKCGTRARGSSSPFRCISGLVQQMNVEKDQELCAARIRIEELEALLASQQKEVCMLKTRLAAAESMTHDVIRDLLGVKLDMTNYANMIDQNQVQILVEEAHQQKEEFLSMEQEILQLRDQINNLMEERDSCMSETNKKAAELFAAQMTAEQLEQRDQLLSAQYEMLKTDKSNLLRRVSELDDLVKTLLSTQPSQQRTTTTSRSTTRLGADKRLIPSSDDNLMSRLNEQRAQYRRMSMGNTTNNPHVKSYGRTLELKHKNQQQQQQ</sequence>
<feature type="coiled-coil region" evidence="8">
    <location>
        <begin position="1572"/>
        <end position="1772"/>
    </location>
</feature>
<feature type="coiled-coil region" evidence="8">
    <location>
        <begin position="1017"/>
        <end position="1044"/>
    </location>
</feature>